<keyword evidence="1 2" id="KW-0238">DNA-binding</keyword>
<feature type="region of interest" description="Disordered" evidence="3">
    <location>
        <begin position="617"/>
        <end position="639"/>
    </location>
</feature>
<dbReference type="SUPFAM" id="SSF47095">
    <property type="entry name" value="HMG-box"/>
    <property type="match status" value="2"/>
</dbReference>
<feature type="compositionally biased region" description="Basic and acidic residues" evidence="3">
    <location>
        <begin position="360"/>
        <end position="392"/>
    </location>
</feature>
<evidence type="ECO:0000259" key="4">
    <source>
        <dbReference type="PROSITE" id="PS50118"/>
    </source>
</evidence>
<feature type="region of interest" description="Disordered" evidence="3">
    <location>
        <begin position="485"/>
        <end position="509"/>
    </location>
</feature>
<dbReference type="Pfam" id="PF09011">
    <property type="entry name" value="HMG_box_2"/>
    <property type="match status" value="1"/>
</dbReference>
<evidence type="ECO:0000313" key="5">
    <source>
        <dbReference type="EMBL" id="KAG6378616.1"/>
    </source>
</evidence>
<gene>
    <name evidence="5" type="ORF">JVT61DRAFT_12883</name>
</gene>
<dbReference type="PROSITE" id="PS50118">
    <property type="entry name" value="HMG_BOX_2"/>
    <property type="match status" value="2"/>
</dbReference>
<keyword evidence="6" id="KW-1185">Reference proteome</keyword>
<reference evidence="5" key="1">
    <citation type="submission" date="2021-03" db="EMBL/GenBank/DDBJ databases">
        <title>Evolutionary innovations through gain and loss of genes in the ectomycorrhizal Boletales.</title>
        <authorList>
            <person name="Wu G."/>
            <person name="Miyauchi S."/>
            <person name="Morin E."/>
            <person name="Yang Z.-L."/>
            <person name="Xu J."/>
            <person name="Martin F.M."/>
        </authorList>
    </citation>
    <scope>NUCLEOTIDE SEQUENCE</scope>
    <source>
        <strain evidence="5">BR01</strain>
    </source>
</reference>
<dbReference type="GO" id="GO:0003677">
    <property type="term" value="F:DNA binding"/>
    <property type="evidence" value="ECO:0007669"/>
    <property type="project" value="UniProtKB-UniRule"/>
</dbReference>
<dbReference type="PANTHER" id="PTHR48112">
    <property type="entry name" value="HIGH MOBILITY GROUP PROTEIN DSP1"/>
    <property type="match status" value="1"/>
</dbReference>
<dbReference type="Gene3D" id="1.10.30.10">
    <property type="entry name" value="High mobility group box domain"/>
    <property type="match status" value="2"/>
</dbReference>
<proteinExistence type="predicted"/>
<evidence type="ECO:0000313" key="6">
    <source>
        <dbReference type="Proteomes" id="UP000683000"/>
    </source>
</evidence>
<dbReference type="Proteomes" id="UP000683000">
    <property type="component" value="Unassembled WGS sequence"/>
</dbReference>
<dbReference type="OrthoDB" id="5550281at2759"/>
<feature type="region of interest" description="Disordered" evidence="3">
    <location>
        <begin position="199"/>
        <end position="237"/>
    </location>
</feature>
<feature type="DNA-binding region" description="HMG box" evidence="2">
    <location>
        <begin position="509"/>
        <end position="581"/>
    </location>
</feature>
<feature type="DNA-binding region" description="HMG box" evidence="2">
    <location>
        <begin position="405"/>
        <end position="474"/>
    </location>
</feature>
<feature type="domain" description="HMG box" evidence="4">
    <location>
        <begin position="509"/>
        <end position="581"/>
    </location>
</feature>
<feature type="compositionally biased region" description="Basic residues" evidence="3">
    <location>
        <begin position="491"/>
        <end position="501"/>
    </location>
</feature>
<protein>
    <recommendedName>
        <fullName evidence="4">HMG box domain-containing protein</fullName>
    </recommendedName>
</protein>
<feature type="compositionally biased region" description="Polar residues" evidence="3">
    <location>
        <begin position="341"/>
        <end position="353"/>
    </location>
</feature>
<sequence>MMTSLAAAGYRIRGPLISSRAPLVLARFHVYSSLNTADTTPDSLSNHPPAPTTIKAKLPPYLTPPSIPRTMPLSPYPRRTHRPTPVVDVPMKDASPFTNFVDTSPYDLVSPADTDQMIFGPLELDDPSLLSPSWDPSRDLAYNQPISPILSDNPASPRRASDFDVPDASPSSTFYDSHSFGSFDEPMFDLDDSNLSQWLTDSHASPLDPSSSSPIPIRGTQSDPQSPPPFIPYGSNPFSQNASFSPSDFAALHPLPRSLSPTETDGYLSSPGLGVASISPAETSLRPPAWASQLWDSSHYAPSTTSGPLSGPRSPLSENPYTAKGQRFQPRRDANPLGLMFQSSSAPSPNVATLTRAYSRRAESVSVSDDRDATVRRRKKSPPDELPKDSKSPESPPLKSLLKPPKLAPSAWQLYFTDWIQRHQATSTRKLNVAQAAKEAGQEYADLTAEEKEPYKQRSLLLKQTRERENAAYMRTLTPEDIKRENAFRTAQRKAGRSRKSNLKDPNAPKKPLSAYFMFLQRIRSDPLLVMEIFGDEQETTKQSVLAAAKWRSMTDDERKPFLAQAEQEKIEYEAARRLYEEGTTGLGIGTSINFSILPGSPCESPFRALRAIKSEAFSSESESDGVGPDDGANRYTRL</sequence>
<feature type="region of interest" description="Disordered" evidence="3">
    <location>
        <begin position="141"/>
        <end position="168"/>
    </location>
</feature>
<dbReference type="InterPro" id="IPR050342">
    <property type="entry name" value="HMGB"/>
</dbReference>
<dbReference type="InterPro" id="IPR009071">
    <property type="entry name" value="HMG_box_dom"/>
</dbReference>
<feature type="compositionally biased region" description="Low complexity" evidence="3">
    <location>
        <begin position="302"/>
        <end position="317"/>
    </location>
</feature>
<dbReference type="AlphaFoldDB" id="A0A8I3AB38"/>
<feature type="region of interest" description="Disordered" evidence="3">
    <location>
        <begin position="299"/>
        <end position="404"/>
    </location>
</feature>
<dbReference type="EMBL" id="JAGFBS010000006">
    <property type="protein sequence ID" value="KAG6378616.1"/>
    <property type="molecule type" value="Genomic_DNA"/>
</dbReference>
<feature type="compositionally biased region" description="Polar residues" evidence="3">
    <location>
        <begin position="37"/>
        <end position="46"/>
    </location>
</feature>
<dbReference type="GO" id="GO:0005634">
    <property type="term" value="C:nucleus"/>
    <property type="evidence" value="ECO:0007669"/>
    <property type="project" value="UniProtKB-UniRule"/>
</dbReference>
<feature type="region of interest" description="Disordered" evidence="3">
    <location>
        <begin position="37"/>
        <end position="78"/>
    </location>
</feature>
<dbReference type="InterPro" id="IPR036910">
    <property type="entry name" value="HMG_box_dom_sf"/>
</dbReference>
<accession>A0A8I3AB38</accession>
<dbReference type="SMART" id="SM00398">
    <property type="entry name" value="HMG"/>
    <property type="match status" value="2"/>
</dbReference>
<feature type="domain" description="HMG box" evidence="4">
    <location>
        <begin position="405"/>
        <end position="474"/>
    </location>
</feature>
<comment type="caution">
    <text evidence="5">The sequence shown here is derived from an EMBL/GenBank/DDBJ whole genome shotgun (WGS) entry which is preliminary data.</text>
</comment>
<dbReference type="PANTHER" id="PTHR48112:SF22">
    <property type="entry name" value="MITOCHONDRIAL TRANSCRIPTION FACTOR A, ISOFORM B"/>
    <property type="match status" value="1"/>
</dbReference>
<name>A0A8I3AB38_9AGAM</name>
<evidence type="ECO:0000256" key="2">
    <source>
        <dbReference type="PROSITE-ProRule" id="PRU00267"/>
    </source>
</evidence>
<feature type="compositionally biased region" description="Low complexity" evidence="3">
    <location>
        <begin position="202"/>
        <end position="216"/>
    </location>
</feature>
<evidence type="ECO:0000256" key="1">
    <source>
        <dbReference type="ARBA" id="ARBA00023125"/>
    </source>
</evidence>
<organism evidence="5 6">
    <name type="scientific">Boletus reticuloceps</name>
    <dbReference type="NCBI Taxonomy" id="495285"/>
    <lineage>
        <taxon>Eukaryota</taxon>
        <taxon>Fungi</taxon>
        <taxon>Dikarya</taxon>
        <taxon>Basidiomycota</taxon>
        <taxon>Agaricomycotina</taxon>
        <taxon>Agaricomycetes</taxon>
        <taxon>Agaricomycetidae</taxon>
        <taxon>Boletales</taxon>
        <taxon>Boletineae</taxon>
        <taxon>Boletaceae</taxon>
        <taxon>Boletoideae</taxon>
        <taxon>Boletus</taxon>
    </lineage>
</organism>
<keyword evidence="2" id="KW-0539">Nucleus</keyword>
<evidence type="ECO:0000256" key="3">
    <source>
        <dbReference type="SAM" id="MobiDB-lite"/>
    </source>
</evidence>